<dbReference type="RefSeq" id="WP_353549848.1">
    <property type="nucleotide sequence ID" value="NZ_AP029612.1"/>
</dbReference>
<proteinExistence type="predicted"/>
<keyword evidence="2" id="KW-0378">Hydrolase</keyword>
<feature type="domain" description="Beta-lactamase-related" evidence="1">
    <location>
        <begin position="85"/>
        <end position="362"/>
    </location>
</feature>
<reference evidence="2" key="1">
    <citation type="submission" date="2024-02" db="EMBL/GenBank/DDBJ databases">
        <title>Sediminibacterium planktonica sp. nov. and Sediminibacterium longus sp. nov., isolated from surface lake and river water.</title>
        <authorList>
            <person name="Watanabe K."/>
            <person name="Takemine S."/>
            <person name="Ishii Y."/>
            <person name="Ogata Y."/>
            <person name="Shindo C."/>
            <person name="Suda W."/>
        </authorList>
    </citation>
    <scope>NUCLEOTIDE SEQUENCE</scope>
    <source>
        <strain evidence="2">KACHI17</strain>
    </source>
</reference>
<evidence type="ECO:0000313" key="2">
    <source>
        <dbReference type="EMBL" id="BFG69528.1"/>
    </source>
</evidence>
<dbReference type="Gene3D" id="3.40.710.10">
    <property type="entry name" value="DD-peptidase/beta-lactamase superfamily"/>
    <property type="match status" value="1"/>
</dbReference>
<dbReference type="InterPro" id="IPR001466">
    <property type="entry name" value="Beta-lactam-related"/>
</dbReference>
<dbReference type="Pfam" id="PF00144">
    <property type="entry name" value="Beta-lactamase"/>
    <property type="match status" value="1"/>
</dbReference>
<evidence type="ECO:0000259" key="1">
    <source>
        <dbReference type="Pfam" id="PF00144"/>
    </source>
</evidence>
<dbReference type="EMBL" id="AP029612">
    <property type="protein sequence ID" value="BFG69528.1"/>
    <property type="molecule type" value="Genomic_DNA"/>
</dbReference>
<sequence>MKKFFRGLLWTIVLIILSFSAYAFISGKTYLFTAVRYNFANIDDYEKFTNNTVAVSTPQPWKNAANYNQIPYPDSLNTLLEELSTVGLLMIRNNEVVFEKYWKGYNDSSRSGSFSMAKSITSLLIGVALKEGKIKSLEETVGTYLPEFKEGEKSAVRIIDLLTMSSGTDWNESYWNLFSVTSEAYYGTDVYATATGVKMKDKPGTLHSYKSGDTQLLGLILEKATGQSLSDYAAEKLWKPLGAEHPALWSTDQENGHIKAYCCFNSNTRDFARIGKLMLDSGKWNGTTVIDSTYWANSIKPCGITDLKGAACDYYGYQWWIDPVNPEIFYARGILGQYIIVIPSKQTIIVRLGEKTSKIRERTVPKEVRGLIDWGKG</sequence>
<dbReference type="GO" id="GO:0016787">
    <property type="term" value="F:hydrolase activity"/>
    <property type="evidence" value="ECO:0007669"/>
    <property type="project" value="UniProtKB-KW"/>
</dbReference>
<dbReference type="AlphaFoldDB" id="A0AAT9GG99"/>
<dbReference type="InterPro" id="IPR050789">
    <property type="entry name" value="Diverse_Enzym_Activities"/>
</dbReference>
<accession>A0AAT9GG99</accession>
<dbReference type="InterPro" id="IPR012338">
    <property type="entry name" value="Beta-lactam/transpept-like"/>
</dbReference>
<dbReference type="PANTHER" id="PTHR43283:SF7">
    <property type="entry name" value="BETA-LACTAMASE-RELATED DOMAIN-CONTAINING PROTEIN"/>
    <property type="match status" value="1"/>
</dbReference>
<gene>
    <name evidence="2" type="ORF">KACHI17_04090</name>
</gene>
<dbReference type="PANTHER" id="PTHR43283">
    <property type="entry name" value="BETA-LACTAMASE-RELATED"/>
    <property type="match status" value="1"/>
</dbReference>
<name>A0AAT9GG99_9BACT</name>
<protein>
    <submittedName>
        <fullName evidence="2">Serine hydrolase</fullName>
    </submittedName>
</protein>
<organism evidence="2">
    <name type="scientific">Sediminibacterium sp. KACHI17</name>
    <dbReference type="NCBI Taxonomy" id="1751071"/>
    <lineage>
        <taxon>Bacteria</taxon>
        <taxon>Pseudomonadati</taxon>
        <taxon>Bacteroidota</taxon>
        <taxon>Chitinophagia</taxon>
        <taxon>Chitinophagales</taxon>
        <taxon>Chitinophagaceae</taxon>
        <taxon>Sediminibacterium</taxon>
    </lineage>
</organism>
<dbReference type="SUPFAM" id="SSF56601">
    <property type="entry name" value="beta-lactamase/transpeptidase-like"/>
    <property type="match status" value="1"/>
</dbReference>